<dbReference type="PANTHER" id="PTHR34567:SF3">
    <property type="entry name" value="FK506-BINDING-LIKE PROTEIN"/>
    <property type="match status" value="1"/>
</dbReference>
<accession>A0AAD4S205</accession>
<dbReference type="Proteomes" id="UP001202328">
    <property type="component" value="Unassembled WGS sequence"/>
</dbReference>
<proteinExistence type="predicted"/>
<evidence type="ECO:0000313" key="1">
    <source>
        <dbReference type="EMBL" id="KAI3856123.1"/>
    </source>
</evidence>
<dbReference type="PANTHER" id="PTHR34567">
    <property type="entry name" value="FK506-BINDING-LIKE PROTEIN"/>
    <property type="match status" value="1"/>
</dbReference>
<keyword evidence="2" id="KW-1185">Reference proteome</keyword>
<comment type="caution">
    <text evidence="1">The sequence shown here is derived from an EMBL/GenBank/DDBJ whole genome shotgun (WGS) entry which is preliminary data.</text>
</comment>
<sequence length="163" mass="18638">MATTSTSMIWRAKIAAAWEIRYCEEEGSIPWEQIATTQSSMESGASDDEFKRCLGWDASSGEEALRKAKARYWCKLNGFHLESVTNEESADMYNDTNIDWYPKIDPKISLALNRWDDDDAIVNDDDAIINEGGNDWLTKDYLENKDEKVVIGWGSDHNDKKEE</sequence>
<dbReference type="EMBL" id="JAJJMB010015049">
    <property type="protein sequence ID" value="KAI3856123.1"/>
    <property type="molecule type" value="Genomic_DNA"/>
</dbReference>
<reference evidence="1" key="1">
    <citation type="submission" date="2022-04" db="EMBL/GenBank/DDBJ databases">
        <title>A functionally conserved STORR gene fusion in Papaver species that diverged 16.8 million years ago.</title>
        <authorList>
            <person name="Catania T."/>
        </authorList>
    </citation>
    <scope>NUCLEOTIDE SEQUENCE</scope>
    <source>
        <strain evidence="1">S-188037</strain>
    </source>
</reference>
<dbReference type="AlphaFoldDB" id="A0AAD4S205"/>
<evidence type="ECO:0000313" key="2">
    <source>
        <dbReference type="Proteomes" id="UP001202328"/>
    </source>
</evidence>
<gene>
    <name evidence="1" type="ORF">MKW98_016156</name>
</gene>
<protein>
    <submittedName>
        <fullName evidence="1">Uncharacterized protein</fullName>
    </submittedName>
</protein>
<organism evidence="1 2">
    <name type="scientific">Papaver atlanticum</name>
    <dbReference type="NCBI Taxonomy" id="357466"/>
    <lineage>
        <taxon>Eukaryota</taxon>
        <taxon>Viridiplantae</taxon>
        <taxon>Streptophyta</taxon>
        <taxon>Embryophyta</taxon>
        <taxon>Tracheophyta</taxon>
        <taxon>Spermatophyta</taxon>
        <taxon>Magnoliopsida</taxon>
        <taxon>Ranunculales</taxon>
        <taxon>Papaveraceae</taxon>
        <taxon>Papaveroideae</taxon>
        <taxon>Papaver</taxon>
    </lineage>
</organism>
<name>A0AAD4S205_9MAGN</name>